<reference evidence="3" key="1">
    <citation type="submission" date="2013-01" db="EMBL/GenBank/DDBJ databases">
        <title>Draft Genome Sequence of a Mulberry Tree, Morus notabilis C.K. Schneid.</title>
        <authorList>
            <person name="He N."/>
            <person name="Zhao S."/>
        </authorList>
    </citation>
    <scope>NUCLEOTIDE SEQUENCE</scope>
</reference>
<proteinExistence type="predicted"/>
<accession>W9S896</accession>
<dbReference type="AlphaFoldDB" id="W9S896"/>
<evidence type="ECO:0000313" key="3">
    <source>
        <dbReference type="Proteomes" id="UP000030645"/>
    </source>
</evidence>
<protein>
    <submittedName>
        <fullName evidence="2">Uncharacterized protein</fullName>
    </submittedName>
</protein>
<dbReference type="EMBL" id="KE346220">
    <property type="protein sequence ID" value="EXC31021.1"/>
    <property type="molecule type" value="Genomic_DNA"/>
</dbReference>
<feature type="region of interest" description="Disordered" evidence="1">
    <location>
        <begin position="36"/>
        <end position="87"/>
    </location>
</feature>
<name>W9S896_9ROSA</name>
<evidence type="ECO:0000313" key="2">
    <source>
        <dbReference type="EMBL" id="EXC31021.1"/>
    </source>
</evidence>
<dbReference type="Proteomes" id="UP000030645">
    <property type="component" value="Unassembled WGS sequence"/>
</dbReference>
<feature type="compositionally biased region" description="Gly residues" evidence="1">
    <location>
        <begin position="45"/>
        <end position="71"/>
    </location>
</feature>
<gene>
    <name evidence="2" type="ORF">L484_021323</name>
</gene>
<keyword evidence="3" id="KW-1185">Reference proteome</keyword>
<evidence type="ECO:0000256" key="1">
    <source>
        <dbReference type="SAM" id="MobiDB-lite"/>
    </source>
</evidence>
<organism evidence="2 3">
    <name type="scientific">Morus notabilis</name>
    <dbReference type="NCBI Taxonomy" id="981085"/>
    <lineage>
        <taxon>Eukaryota</taxon>
        <taxon>Viridiplantae</taxon>
        <taxon>Streptophyta</taxon>
        <taxon>Embryophyta</taxon>
        <taxon>Tracheophyta</taxon>
        <taxon>Spermatophyta</taxon>
        <taxon>Magnoliopsida</taxon>
        <taxon>eudicotyledons</taxon>
        <taxon>Gunneridae</taxon>
        <taxon>Pentapetalae</taxon>
        <taxon>rosids</taxon>
        <taxon>fabids</taxon>
        <taxon>Rosales</taxon>
        <taxon>Moraceae</taxon>
        <taxon>Moreae</taxon>
        <taxon>Morus</taxon>
    </lineage>
</organism>
<sequence>MTHLMGCSVISGVGLEPDGARGVILRDRGIDADGRGDSLGEIDVGEGGGELVGGTDFGGGDGGGELYGGEDAGGEGELSSAFGDGGGGEFSGGFVDVGSGEFVGGLDDDGGGKLTGRVELGGGIELTSGVELGGGGDSGGEVFVQSYKCTKMRNKMRIKKKEK</sequence>